<keyword evidence="1" id="KW-0175">Coiled coil</keyword>
<dbReference type="EMBL" id="CAXDID020000344">
    <property type="protein sequence ID" value="CAL6080061.1"/>
    <property type="molecule type" value="Genomic_DNA"/>
</dbReference>
<evidence type="ECO:0000256" key="1">
    <source>
        <dbReference type="SAM" id="Coils"/>
    </source>
</evidence>
<comment type="caution">
    <text evidence="2">The sequence shown here is derived from an EMBL/GenBank/DDBJ whole genome shotgun (WGS) entry which is preliminary data.</text>
</comment>
<feature type="coiled-coil region" evidence="1">
    <location>
        <begin position="416"/>
        <end position="475"/>
    </location>
</feature>
<dbReference type="EMBL" id="CATOUU010000901">
    <property type="protein sequence ID" value="CAI9958059.1"/>
    <property type="molecule type" value="Genomic_DNA"/>
</dbReference>
<organism evidence="2">
    <name type="scientific">Hexamita inflata</name>
    <dbReference type="NCBI Taxonomy" id="28002"/>
    <lineage>
        <taxon>Eukaryota</taxon>
        <taxon>Metamonada</taxon>
        <taxon>Diplomonadida</taxon>
        <taxon>Hexamitidae</taxon>
        <taxon>Hexamitinae</taxon>
        <taxon>Hexamita</taxon>
    </lineage>
</organism>
<evidence type="ECO:0000313" key="5">
    <source>
        <dbReference type="EMBL" id="CAL6080061.1"/>
    </source>
</evidence>
<dbReference type="AlphaFoldDB" id="A0AA86QLJ5"/>
<reference evidence="4 6" key="2">
    <citation type="submission" date="2024-07" db="EMBL/GenBank/DDBJ databases">
        <authorList>
            <person name="Akdeniz Z."/>
        </authorList>
    </citation>
    <scope>NUCLEOTIDE SEQUENCE [LARGE SCALE GENOMIC DNA]</scope>
</reference>
<gene>
    <name evidence="4" type="ORF">HINF_LOCUS40105</name>
    <name evidence="2" type="ORF">HINF_LOCUS43657</name>
    <name evidence="3" type="ORF">HINF_LOCUS45704</name>
    <name evidence="5" type="ORF">HINF_LOCUS59686</name>
</gene>
<protein>
    <submittedName>
        <fullName evidence="2">Uncharacterized protein</fullName>
    </submittedName>
</protein>
<name>A0AA86QLJ5_9EUKA</name>
<keyword evidence="6" id="KW-1185">Reference proteome</keyword>
<dbReference type="EMBL" id="CAXDID020000157">
    <property type="protein sequence ID" value="CAL6043503.1"/>
    <property type="molecule type" value="Genomic_DNA"/>
</dbReference>
<evidence type="ECO:0000313" key="3">
    <source>
        <dbReference type="EMBL" id="CAI9958059.1"/>
    </source>
</evidence>
<sequence>MSKTQSALRILPMPAHARDLSYSQQFQHVTAIDDTHAATLIHEQQISTTRSLNLSSKQQKVFNLSTYDKLSTADFTKTLFEDFGRVLNGEDLSFIFVENENGCNFPDSVQFCYCTHSQKCLVESFIEYVESNLYNQSIIQLDTSFDIFENKQHETKTKIENELIKTNIIPKQPMYPQVILKNLALIQKNAINQPSILQIDLLLNKFALNSTQKSKFQIILIPKIQFDYKKEFALHNKKPVDDMSVNKLRFNQNLSNYSLTQSQLCTHGHTLADQIKHGHCKCLYQQKSHYVLTQNADPKFNERIRDKPIQLIPFYDREKQFVNNRLFTELQTVTFQFVNQVPCYLDFTSPFIDCLKPTLSGKSYSKMIVFAQESDQQVDQLLRVAQNFRQIANKQKWNKETKKDFVIIDKEEYELLKQAAAQRGQVQAQYAMLEQDARSYFKVNQAEKGAYISRIEALKAREKMLENQLDDIKLRVKLTKQMGIEE</sequence>
<accession>A0AA86QLJ5</accession>
<proteinExistence type="predicted"/>
<dbReference type="EMBL" id="CATOUU010000869">
    <property type="protein sequence ID" value="CAI9956012.1"/>
    <property type="molecule type" value="Genomic_DNA"/>
</dbReference>
<dbReference type="Proteomes" id="UP001642409">
    <property type="component" value="Unassembled WGS sequence"/>
</dbReference>
<evidence type="ECO:0000313" key="2">
    <source>
        <dbReference type="EMBL" id="CAI9956012.1"/>
    </source>
</evidence>
<reference evidence="2" key="1">
    <citation type="submission" date="2023-06" db="EMBL/GenBank/DDBJ databases">
        <authorList>
            <person name="Kurt Z."/>
        </authorList>
    </citation>
    <scope>NUCLEOTIDE SEQUENCE</scope>
</reference>
<evidence type="ECO:0000313" key="4">
    <source>
        <dbReference type="EMBL" id="CAL6043503.1"/>
    </source>
</evidence>
<evidence type="ECO:0000313" key="6">
    <source>
        <dbReference type="Proteomes" id="UP001642409"/>
    </source>
</evidence>